<gene>
    <name evidence="2" type="ordered locus">TREPR_1135</name>
</gene>
<dbReference type="RefSeq" id="WP_015708937.1">
    <property type="nucleotide sequence ID" value="NC_015578.1"/>
</dbReference>
<dbReference type="SUPFAM" id="SSF48726">
    <property type="entry name" value="Immunoglobulin"/>
    <property type="match status" value="1"/>
</dbReference>
<organism evidence="2 3">
    <name type="scientific">Treponema primitia (strain ATCC BAA-887 / DSM 12427 / ZAS-2)</name>
    <dbReference type="NCBI Taxonomy" id="545694"/>
    <lineage>
        <taxon>Bacteria</taxon>
        <taxon>Pseudomonadati</taxon>
        <taxon>Spirochaetota</taxon>
        <taxon>Spirochaetia</taxon>
        <taxon>Spirochaetales</taxon>
        <taxon>Treponemataceae</taxon>
        <taxon>Treponema</taxon>
    </lineage>
</organism>
<dbReference type="Gene3D" id="2.60.40.10">
    <property type="entry name" value="Immunoglobulins"/>
    <property type="match status" value="1"/>
</dbReference>
<dbReference type="SMART" id="SM00635">
    <property type="entry name" value="BID_2"/>
    <property type="match status" value="5"/>
</dbReference>
<dbReference type="InterPro" id="IPR007110">
    <property type="entry name" value="Ig-like_dom"/>
</dbReference>
<dbReference type="HOGENOM" id="CLU_348125_0_0_12"/>
<accession>F5YH70</accession>
<dbReference type="PROSITE" id="PS51257">
    <property type="entry name" value="PROKAR_LIPOPROTEIN"/>
    <property type="match status" value="1"/>
</dbReference>
<dbReference type="Proteomes" id="UP000009223">
    <property type="component" value="Chromosome"/>
</dbReference>
<proteinExistence type="predicted"/>
<feature type="domain" description="Ig-like" evidence="1">
    <location>
        <begin position="307"/>
        <end position="405"/>
    </location>
</feature>
<dbReference type="STRING" id="545694.TREPR_1135"/>
<dbReference type="InterPro" id="IPR036179">
    <property type="entry name" value="Ig-like_dom_sf"/>
</dbReference>
<protein>
    <submittedName>
        <fullName evidence="2">Ig domain protein, group 2 domain protein</fullName>
    </submittedName>
</protein>
<dbReference type="SUPFAM" id="SSF50939">
    <property type="entry name" value="Sialidases"/>
    <property type="match status" value="1"/>
</dbReference>
<dbReference type="Pfam" id="PF02368">
    <property type="entry name" value="Big_2"/>
    <property type="match status" value="1"/>
</dbReference>
<reference evidence="3" key="1">
    <citation type="submission" date="2009-12" db="EMBL/GenBank/DDBJ databases">
        <title>Complete sequence of Treponema primitia strain ZAS-2.</title>
        <authorList>
            <person name="Tetu S.G."/>
            <person name="Matson E."/>
            <person name="Ren Q."/>
            <person name="Seshadri R."/>
            <person name="Elbourne L."/>
            <person name="Hassan K.A."/>
            <person name="Durkin A."/>
            <person name="Radune D."/>
            <person name="Mohamoud Y."/>
            <person name="Shay R."/>
            <person name="Jin S."/>
            <person name="Zhang X."/>
            <person name="Lucey K."/>
            <person name="Ballor N.R."/>
            <person name="Ottesen E."/>
            <person name="Rosenthal R."/>
            <person name="Allen A."/>
            <person name="Leadbetter J.R."/>
            <person name="Paulsen I.T."/>
        </authorList>
    </citation>
    <scope>NUCLEOTIDE SEQUENCE [LARGE SCALE GENOMIC DNA]</scope>
    <source>
        <strain evidence="3">ATCC BAA-887 / DSM 12427 / ZAS-2</strain>
    </source>
</reference>
<name>F5YH70_TREPZ</name>
<reference evidence="2 3" key="2">
    <citation type="journal article" date="2011" name="ISME J.">
        <title>RNA-seq reveals cooperative metabolic interactions between two termite-gut spirochete species in co-culture.</title>
        <authorList>
            <person name="Rosenthal A.Z."/>
            <person name="Matson E.G."/>
            <person name="Eldar A."/>
            <person name="Leadbetter J.R."/>
        </authorList>
    </citation>
    <scope>NUCLEOTIDE SEQUENCE [LARGE SCALE GENOMIC DNA]</scope>
    <source>
        <strain evidence="3">ATCC BAA-887 / DSM 12427 / ZAS-2</strain>
    </source>
</reference>
<dbReference type="KEGG" id="tpi:TREPR_1135"/>
<evidence type="ECO:0000259" key="1">
    <source>
        <dbReference type="PROSITE" id="PS50835"/>
    </source>
</evidence>
<evidence type="ECO:0000313" key="2">
    <source>
        <dbReference type="EMBL" id="AEF86739.1"/>
    </source>
</evidence>
<evidence type="ECO:0000313" key="3">
    <source>
        <dbReference type="Proteomes" id="UP000009223"/>
    </source>
</evidence>
<sequence length="810" mass="82609">MKTKVITKIIIGLALLLVPVFGLSILGCETDSPSSSVTNISISPLRASVKQGEAVQFSASVSAINGAHEGVLWSVEGGHPGTAIFQTGLLTLATDESAETLTVRVISTFDTAKSAVAIITVTPALGVPSVSGVTITPNTVTVEQGETQQFTAHVDVTGDLATTKTWSVTGNTSDDTTISGDGLLTVAAGETAETLTVMAVSTADKTRYDAVSVTVTPAPVSHSIALNPVRVSVDPGKTQQFAAVDNEGQEIAVSWSVEGSSTGTEISQTGLLTVTNDETAVILTVKAVSTADTAKSATAIVTIIQPPQIHSVTVNPSTVSVHKGSTQRFTANVSVTGDAVRTVIWSVDGAAAAETTISAEGLLSVGAGETAATLTVKAVSTADSGKFNTSTVSVAVPMVQSVALSPATASMQRGTTLKFIVMVKATGDLAKTVTWSVDGAHTGTAISTDGLLTVATTETSGSLTVTAISTADTSKFGTATITVTTPSGPTPSTWTAITITGFAGLENDSINSVSYGAGTGFIAGGGPYAQGAAAHPVISISSNGIDNWSPMDLLIDPFDSYVGKIVYLNDKFLVTRGSGVKVGLYSTDSENWAVTEIGFGTKGFAYGNGTYVVGGQHGQAAWSSNGTDWNVLTLDKTTFDNGSANQLYINAVAYGNSIFVMGGGRGHTAWSGDGKNWQGVQGNTAPSEIIFDGPSGFIDCMVFGAGKFVALGGMDGYDAKSAWSIDGVHWTQGGDPHLKTGNGSPTIEFGGGFFLAGDNNGNASYSKDGISWTAIGDTTFAGTPIKGVAYGDSRFVMVGGEGKAAYSLIE</sequence>
<dbReference type="InterPro" id="IPR003343">
    <property type="entry name" value="Big_2"/>
</dbReference>
<dbReference type="InterPro" id="IPR013783">
    <property type="entry name" value="Ig-like_fold"/>
</dbReference>
<dbReference type="AlphaFoldDB" id="F5YH70"/>
<dbReference type="PROSITE" id="PS50835">
    <property type="entry name" value="IG_LIKE"/>
    <property type="match status" value="1"/>
</dbReference>
<dbReference type="InterPro" id="IPR036278">
    <property type="entry name" value="Sialidase_sf"/>
</dbReference>
<keyword evidence="3" id="KW-1185">Reference proteome</keyword>
<dbReference type="eggNOG" id="COG2382">
    <property type="taxonomic scope" value="Bacteria"/>
</dbReference>
<dbReference type="EMBL" id="CP001843">
    <property type="protein sequence ID" value="AEF86739.1"/>
    <property type="molecule type" value="Genomic_DNA"/>
</dbReference>